<dbReference type="EMBL" id="BAAANS010000009">
    <property type="protein sequence ID" value="GAA2092230.1"/>
    <property type="molecule type" value="Genomic_DNA"/>
</dbReference>
<sequence length="68" mass="7807">MAKLLCVSVESVGNWWAGWQSDRHEALVSRSRGRRVGEYRVLDPDREQRVRQTLLDRRPGDMGLGGQL</sequence>
<dbReference type="Proteomes" id="UP001500897">
    <property type="component" value="Unassembled WGS sequence"/>
</dbReference>
<accession>A0ABN2WI81</accession>
<reference evidence="1 2" key="1">
    <citation type="journal article" date="2019" name="Int. J. Syst. Evol. Microbiol.">
        <title>The Global Catalogue of Microorganisms (GCM) 10K type strain sequencing project: providing services to taxonomists for standard genome sequencing and annotation.</title>
        <authorList>
            <consortium name="The Broad Institute Genomics Platform"/>
            <consortium name="The Broad Institute Genome Sequencing Center for Infectious Disease"/>
            <person name="Wu L."/>
            <person name="Ma J."/>
        </authorList>
    </citation>
    <scope>NUCLEOTIDE SEQUENCE [LARGE SCALE GENOMIC DNA]</scope>
    <source>
        <strain evidence="1 2">JCM 14559</strain>
    </source>
</reference>
<comment type="caution">
    <text evidence="1">The sequence shown here is derived from an EMBL/GenBank/DDBJ whole genome shotgun (WGS) entry which is preliminary data.</text>
</comment>
<gene>
    <name evidence="1" type="ORF">GCM10009759_17740</name>
</gene>
<organism evidence="1 2">
    <name type="scientific">Kitasatospora saccharophila</name>
    <dbReference type="NCBI Taxonomy" id="407973"/>
    <lineage>
        <taxon>Bacteria</taxon>
        <taxon>Bacillati</taxon>
        <taxon>Actinomycetota</taxon>
        <taxon>Actinomycetes</taxon>
        <taxon>Kitasatosporales</taxon>
        <taxon>Streptomycetaceae</taxon>
        <taxon>Kitasatospora</taxon>
    </lineage>
</organism>
<evidence type="ECO:0000313" key="1">
    <source>
        <dbReference type="EMBL" id="GAA2092230.1"/>
    </source>
</evidence>
<evidence type="ECO:0000313" key="2">
    <source>
        <dbReference type="Proteomes" id="UP001500897"/>
    </source>
</evidence>
<dbReference type="RefSeq" id="WP_344551377.1">
    <property type="nucleotide sequence ID" value="NZ_BAAANS010000009.1"/>
</dbReference>
<keyword evidence="2" id="KW-1185">Reference proteome</keyword>
<name>A0ABN2WI81_9ACTN</name>
<protein>
    <submittedName>
        <fullName evidence="1">Uncharacterized protein</fullName>
    </submittedName>
</protein>
<proteinExistence type="predicted"/>